<evidence type="ECO:0000313" key="2">
    <source>
        <dbReference type="Proteomes" id="UP001275315"/>
    </source>
</evidence>
<dbReference type="Pfam" id="PF14005">
    <property type="entry name" value="YpjP"/>
    <property type="match status" value="1"/>
</dbReference>
<organism evidence="1 2">
    <name type="scientific">Paracerasibacillus soli</name>
    <dbReference type="NCBI Taxonomy" id="480284"/>
    <lineage>
        <taxon>Bacteria</taxon>
        <taxon>Bacillati</taxon>
        <taxon>Bacillota</taxon>
        <taxon>Bacilli</taxon>
        <taxon>Bacillales</taxon>
        <taxon>Bacillaceae</taxon>
        <taxon>Paracerasibacillus</taxon>
    </lineage>
</organism>
<dbReference type="EMBL" id="JAWDIQ010000002">
    <property type="protein sequence ID" value="MDY0409646.1"/>
    <property type="molecule type" value="Genomic_DNA"/>
</dbReference>
<comment type="caution">
    <text evidence="1">The sequence shown here is derived from an EMBL/GenBank/DDBJ whole genome shotgun (WGS) entry which is preliminary data.</text>
</comment>
<evidence type="ECO:0000313" key="1">
    <source>
        <dbReference type="EMBL" id="MDY0409646.1"/>
    </source>
</evidence>
<sequence>MKLWMRKIAVTLIAIVTLGMYVPPFHVTDEADNKDAYASKSNVDETVSAISTVEIEEIKHLDESHHFVKDDYIQDLTEKAKEQAVTKLGPKIAEQVEDEFAANILPAMESVLTTVLEQAADDDVPFYAITEQPAPGIGERIFHVYDERNQKDIARFHVRRDNRPLEGYWFNFHYHLSHDNFEQHHEIGEIYWDKNMPPKWMA</sequence>
<name>A0ABU5CUX8_9BACI</name>
<dbReference type="InterPro" id="IPR025616">
    <property type="entry name" value="YpjP"/>
</dbReference>
<protein>
    <submittedName>
        <fullName evidence="1">YpjP family protein</fullName>
    </submittedName>
</protein>
<reference evidence="1 2" key="1">
    <citation type="submission" date="2023-10" db="EMBL/GenBank/DDBJ databases">
        <title>Virgibacillus soli CC-YMP-6 genome.</title>
        <authorList>
            <person name="Miliotis G."/>
            <person name="Sengupta P."/>
            <person name="Hameed A."/>
            <person name="Chuvochina M."/>
            <person name="Mcdonagh F."/>
            <person name="Simpson A.C."/>
            <person name="Singh N.K."/>
            <person name="Rekha P.D."/>
            <person name="Raman K."/>
            <person name="Hugenholtz P."/>
            <person name="Venkateswaran K."/>
        </authorList>
    </citation>
    <scope>NUCLEOTIDE SEQUENCE [LARGE SCALE GENOMIC DNA]</scope>
    <source>
        <strain evidence="1 2">CC-YMP-6</strain>
    </source>
</reference>
<dbReference type="RefSeq" id="WP_320380437.1">
    <property type="nucleotide sequence ID" value="NZ_JAWDIQ010000002.1"/>
</dbReference>
<keyword evidence="2" id="KW-1185">Reference proteome</keyword>
<gene>
    <name evidence="1" type="ORF">RWD45_15060</name>
</gene>
<dbReference type="Proteomes" id="UP001275315">
    <property type="component" value="Unassembled WGS sequence"/>
</dbReference>
<proteinExistence type="predicted"/>
<accession>A0ABU5CUX8</accession>